<keyword evidence="4 5" id="KW-0472">Membrane</keyword>
<dbReference type="InterPro" id="IPR008952">
    <property type="entry name" value="Tetraspanin_EC2_sf"/>
</dbReference>
<dbReference type="GO" id="GO:0016020">
    <property type="term" value="C:membrane"/>
    <property type="evidence" value="ECO:0007669"/>
    <property type="project" value="UniProtKB-SubCell"/>
</dbReference>
<name>A0AAV1F280_XYRNO</name>
<reference evidence="6" key="1">
    <citation type="submission" date="2023-08" db="EMBL/GenBank/DDBJ databases">
        <authorList>
            <person name="Alioto T."/>
            <person name="Alioto T."/>
            <person name="Gomez Garrido J."/>
        </authorList>
    </citation>
    <scope>NUCLEOTIDE SEQUENCE</scope>
</reference>
<dbReference type="Pfam" id="PF00335">
    <property type="entry name" value="Tetraspanin"/>
    <property type="match status" value="1"/>
</dbReference>
<keyword evidence="7" id="KW-1185">Reference proteome</keyword>
<accession>A0AAV1F280</accession>
<dbReference type="AlphaFoldDB" id="A0AAV1F280"/>
<keyword evidence="2 5" id="KW-0812">Transmembrane</keyword>
<evidence type="ECO:0000313" key="6">
    <source>
        <dbReference type="EMBL" id="CAJ1054959.1"/>
    </source>
</evidence>
<feature type="transmembrane region" description="Helical" evidence="5">
    <location>
        <begin position="52"/>
        <end position="72"/>
    </location>
</feature>
<dbReference type="InterPro" id="IPR018499">
    <property type="entry name" value="Tetraspanin/Peripherin"/>
</dbReference>
<evidence type="ECO:0000256" key="3">
    <source>
        <dbReference type="ARBA" id="ARBA00022989"/>
    </source>
</evidence>
<sequence length="264" mass="29076">MGKVNVALKRSYIIVAALIGIIGALLLGFTLFSHGYLHNDEEIEELLTGINGMYAISVIPLLLSIVGVYGVCKQKQWMLIVFTVVMILISLFLIVCLIQGLSLQPEFEKAMKVHYENFLPLSEASDSVIEGLHEIQVEFQCCGLDQGYLDWGQNISKACLCTEEATNPCVAAPGNSIHFETDGVQPVMIYQEPCLPLLVTLQMAVFNVLLGIMLGITLLWLLSVVLCIVILCRLNRKDDSPTVVYSPEAKSGNYITLTEAAEYT</sequence>
<evidence type="ECO:0000256" key="2">
    <source>
        <dbReference type="ARBA" id="ARBA00022692"/>
    </source>
</evidence>
<dbReference type="Proteomes" id="UP001178508">
    <property type="component" value="Chromosome 4"/>
</dbReference>
<evidence type="ECO:0000256" key="1">
    <source>
        <dbReference type="ARBA" id="ARBA00004141"/>
    </source>
</evidence>
<dbReference type="Gene3D" id="1.10.1450.10">
    <property type="entry name" value="Tetraspanin"/>
    <property type="match status" value="1"/>
</dbReference>
<organism evidence="6 7">
    <name type="scientific">Xyrichtys novacula</name>
    <name type="common">Pearly razorfish</name>
    <name type="synonym">Hemipteronotus novacula</name>
    <dbReference type="NCBI Taxonomy" id="13765"/>
    <lineage>
        <taxon>Eukaryota</taxon>
        <taxon>Metazoa</taxon>
        <taxon>Chordata</taxon>
        <taxon>Craniata</taxon>
        <taxon>Vertebrata</taxon>
        <taxon>Euteleostomi</taxon>
        <taxon>Actinopterygii</taxon>
        <taxon>Neopterygii</taxon>
        <taxon>Teleostei</taxon>
        <taxon>Neoteleostei</taxon>
        <taxon>Acanthomorphata</taxon>
        <taxon>Eupercaria</taxon>
        <taxon>Labriformes</taxon>
        <taxon>Labridae</taxon>
        <taxon>Xyrichtys</taxon>
    </lineage>
</organism>
<gene>
    <name evidence="6" type="ORF">XNOV1_A024002</name>
</gene>
<proteinExistence type="predicted"/>
<feature type="transmembrane region" description="Helical" evidence="5">
    <location>
        <begin position="79"/>
        <end position="101"/>
    </location>
</feature>
<keyword evidence="3 5" id="KW-1133">Transmembrane helix</keyword>
<dbReference type="EMBL" id="OY660867">
    <property type="protein sequence ID" value="CAJ1054959.1"/>
    <property type="molecule type" value="Genomic_DNA"/>
</dbReference>
<evidence type="ECO:0000256" key="5">
    <source>
        <dbReference type="SAM" id="Phobius"/>
    </source>
</evidence>
<feature type="transmembrane region" description="Helical" evidence="5">
    <location>
        <begin position="12"/>
        <end position="32"/>
    </location>
</feature>
<dbReference type="SUPFAM" id="SSF48652">
    <property type="entry name" value="Tetraspanin"/>
    <property type="match status" value="1"/>
</dbReference>
<evidence type="ECO:0000313" key="7">
    <source>
        <dbReference type="Proteomes" id="UP001178508"/>
    </source>
</evidence>
<evidence type="ECO:0000256" key="4">
    <source>
        <dbReference type="ARBA" id="ARBA00023136"/>
    </source>
</evidence>
<comment type="subcellular location">
    <subcellularLocation>
        <location evidence="1">Membrane</location>
        <topology evidence="1">Multi-pass membrane protein</topology>
    </subcellularLocation>
</comment>
<protein>
    <submittedName>
        <fullName evidence="6">Tetraspanin-8-like</fullName>
    </submittedName>
</protein>
<dbReference type="PRINTS" id="PR00259">
    <property type="entry name" value="TMFOUR"/>
</dbReference>
<feature type="transmembrane region" description="Helical" evidence="5">
    <location>
        <begin position="205"/>
        <end position="231"/>
    </location>
</feature>